<feature type="compositionally biased region" description="Basic and acidic residues" evidence="1">
    <location>
        <begin position="63"/>
        <end position="79"/>
    </location>
</feature>
<dbReference type="AlphaFoldDB" id="A0A444RQS0"/>
<feature type="region of interest" description="Disordered" evidence="1">
    <location>
        <begin position="57"/>
        <end position="79"/>
    </location>
</feature>
<proteinExistence type="predicted"/>
<evidence type="ECO:0000313" key="2">
    <source>
        <dbReference type="EMBL" id="RXG43467.1"/>
    </source>
</evidence>
<name>A0A444RQS0_VERDA</name>
<sequence>MTDKIAQTAAQHMTATGVEERAQQIGTKQISAARLRSPGCGISSFAGTVGVALERQNGQVSERQQRAADDGLEGTRDEPHVIIGRDEEAMASSLEESADWVVRQVSAGLPAGRYFD</sequence>
<comment type="caution">
    <text evidence="2">The sequence shown here is derived from an EMBL/GenBank/DDBJ whole genome shotgun (WGS) entry which is preliminary data.</text>
</comment>
<evidence type="ECO:0000313" key="3">
    <source>
        <dbReference type="Proteomes" id="UP000288725"/>
    </source>
</evidence>
<accession>A0A444RQS0</accession>
<gene>
    <name evidence="2" type="ORF">VDGE_08048</name>
</gene>
<protein>
    <submittedName>
        <fullName evidence="2">Uncharacterized protein</fullName>
    </submittedName>
</protein>
<organism evidence="2 3">
    <name type="scientific">Verticillium dahliae</name>
    <name type="common">Verticillium wilt</name>
    <dbReference type="NCBI Taxonomy" id="27337"/>
    <lineage>
        <taxon>Eukaryota</taxon>
        <taxon>Fungi</taxon>
        <taxon>Dikarya</taxon>
        <taxon>Ascomycota</taxon>
        <taxon>Pezizomycotina</taxon>
        <taxon>Sordariomycetes</taxon>
        <taxon>Hypocreomycetidae</taxon>
        <taxon>Glomerellales</taxon>
        <taxon>Plectosphaerellaceae</taxon>
        <taxon>Verticillium</taxon>
    </lineage>
</organism>
<feature type="region of interest" description="Disordered" evidence="1">
    <location>
        <begin position="1"/>
        <end position="22"/>
    </location>
</feature>
<evidence type="ECO:0000256" key="1">
    <source>
        <dbReference type="SAM" id="MobiDB-lite"/>
    </source>
</evidence>
<dbReference type="EMBL" id="RSDZ01000104">
    <property type="protein sequence ID" value="RXG43467.1"/>
    <property type="molecule type" value="Genomic_DNA"/>
</dbReference>
<dbReference type="Proteomes" id="UP000288725">
    <property type="component" value="Chromosome 2"/>
</dbReference>
<reference evidence="2 3" key="1">
    <citation type="submission" date="2018-12" db="EMBL/GenBank/DDBJ databases">
        <title>Genome of Verticillium dahliae isolate Getta Getta.</title>
        <authorList>
            <person name="Gardiner D.M."/>
        </authorList>
    </citation>
    <scope>NUCLEOTIDE SEQUENCE [LARGE SCALE GENOMIC DNA]</scope>
    <source>
        <strain evidence="2 3">Getta Getta</strain>
    </source>
</reference>